<proteinExistence type="predicted"/>
<protein>
    <recommendedName>
        <fullName evidence="1">Fibronectin type-III domain-containing protein</fullName>
    </recommendedName>
</protein>
<sequence length="368" mass="41651">MEVEKLIRKVLCCQTVLWMGVEMKTMRVFSQGDLLYTINSKRMWINQIPCCLLAAICFHHHLDHLATQAAALVPPTPQIHTLTAEYISDTLKVEWYDGGSAFPNEMEATWEIQVLNKNPLKEAALELIQSKLIGIDQLLHWTWTSKLPFNCTDHYVKIRCCLLDSGVCSGWSEYGMIPGKESGMYPIDRVVPVGTNVTFCCVWKHGENLIAIDYGGCPIGRCWTENLTGQSMSLHAEKVALSPVSGFNAWCQAGTTQDFSESIYGTVLFVGYPPEVPKKLDCAAQNPEEITCRWRHGRHTNLYGPRRTNYFLTEQFSGKNITCMHAKRSLQLFQCNFPILTDQTKYYFTLQAYNNLGNAKASVLLEID</sequence>
<evidence type="ECO:0000259" key="1">
    <source>
        <dbReference type="PROSITE" id="PS50853"/>
    </source>
</evidence>
<reference evidence="2" key="1">
    <citation type="journal article" date="2023" name="DNA Res.">
        <title>Chromosome-level genome assembly of Phrynocephalus forsythii using third-generation DNA sequencing and Hi-C analysis.</title>
        <authorList>
            <person name="Qi Y."/>
            <person name="Zhao W."/>
            <person name="Zhao Y."/>
            <person name="Niu C."/>
            <person name="Cao S."/>
            <person name="Zhang Y."/>
        </authorList>
    </citation>
    <scope>NUCLEOTIDE SEQUENCE</scope>
    <source>
        <tissue evidence="2">Muscle</tissue>
    </source>
</reference>
<dbReference type="Proteomes" id="UP001142489">
    <property type="component" value="Unassembled WGS sequence"/>
</dbReference>
<dbReference type="EMBL" id="JAPFRF010000004">
    <property type="protein sequence ID" value="KAJ7335039.1"/>
    <property type="molecule type" value="Genomic_DNA"/>
</dbReference>
<dbReference type="Pfam" id="PF21177">
    <property type="entry name" value="LIF-R_Ig-like"/>
    <property type="match status" value="1"/>
</dbReference>
<comment type="caution">
    <text evidence="2">The sequence shown here is derived from an EMBL/GenBank/DDBJ whole genome shotgun (WGS) entry which is preliminary data.</text>
</comment>
<dbReference type="InterPro" id="IPR003961">
    <property type="entry name" value="FN3_dom"/>
</dbReference>
<dbReference type="Pfam" id="PF25552">
    <property type="entry name" value="LIFR_D4"/>
    <property type="match status" value="1"/>
</dbReference>
<dbReference type="SUPFAM" id="SSF49265">
    <property type="entry name" value="Fibronectin type III"/>
    <property type="match status" value="1"/>
</dbReference>
<gene>
    <name evidence="2" type="ORF">JRQ81_012980</name>
</gene>
<accession>A0A9Q1B4I2</accession>
<name>A0A9Q1B4I2_9SAUR</name>
<organism evidence="2 3">
    <name type="scientific">Phrynocephalus forsythii</name>
    <dbReference type="NCBI Taxonomy" id="171643"/>
    <lineage>
        <taxon>Eukaryota</taxon>
        <taxon>Metazoa</taxon>
        <taxon>Chordata</taxon>
        <taxon>Craniata</taxon>
        <taxon>Vertebrata</taxon>
        <taxon>Euteleostomi</taxon>
        <taxon>Lepidosauria</taxon>
        <taxon>Squamata</taxon>
        <taxon>Bifurcata</taxon>
        <taxon>Unidentata</taxon>
        <taxon>Episquamata</taxon>
        <taxon>Toxicofera</taxon>
        <taxon>Iguania</taxon>
        <taxon>Acrodonta</taxon>
        <taxon>Agamidae</taxon>
        <taxon>Agaminae</taxon>
        <taxon>Phrynocephalus</taxon>
    </lineage>
</organism>
<dbReference type="PROSITE" id="PS50853">
    <property type="entry name" value="FN3"/>
    <property type="match status" value="1"/>
</dbReference>
<feature type="domain" description="Fibronectin type-III" evidence="1">
    <location>
        <begin position="276"/>
        <end position="368"/>
    </location>
</feature>
<dbReference type="InterPro" id="IPR013783">
    <property type="entry name" value="Ig-like_fold"/>
</dbReference>
<dbReference type="InterPro" id="IPR036116">
    <property type="entry name" value="FN3_sf"/>
</dbReference>
<evidence type="ECO:0000313" key="2">
    <source>
        <dbReference type="EMBL" id="KAJ7335039.1"/>
    </source>
</evidence>
<evidence type="ECO:0000313" key="3">
    <source>
        <dbReference type="Proteomes" id="UP001142489"/>
    </source>
</evidence>
<keyword evidence="3" id="KW-1185">Reference proteome</keyword>
<dbReference type="Pfam" id="PF17971">
    <property type="entry name" value="LIFR_D2"/>
    <property type="match status" value="1"/>
</dbReference>
<dbReference type="AlphaFoldDB" id="A0A9Q1B4I2"/>
<dbReference type="OrthoDB" id="6382334at2759"/>
<dbReference type="Gene3D" id="2.60.40.10">
    <property type="entry name" value="Immunoglobulins"/>
    <property type="match status" value="3"/>
</dbReference>
<dbReference type="InterPro" id="IPR040817">
    <property type="entry name" value="LIFR_D2"/>
</dbReference>
<dbReference type="FunFam" id="2.60.40.10:FF:000607">
    <property type="entry name" value="Leukemia inhibitory factor receptor"/>
    <property type="match status" value="1"/>
</dbReference>
<dbReference type="InterPro" id="IPR048497">
    <property type="entry name" value="LIF-R-like_Ig-like"/>
</dbReference>